<dbReference type="EMBL" id="LDQA01000028">
    <property type="protein sequence ID" value="KTR04967.1"/>
    <property type="molecule type" value="Genomic_DNA"/>
</dbReference>
<evidence type="ECO:0000259" key="1">
    <source>
        <dbReference type="Pfam" id="PF06742"/>
    </source>
</evidence>
<gene>
    <name evidence="2" type="ORF">NS226_20610</name>
    <name evidence="3" type="ORF">NS365_13095</name>
</gene>
<dbReference type="OrthoDB" id="7837485at2"/>
<protein>
    <recommendedName>
        <fullName evidence="1">DUF1214 domain-containing protein</fullName>
    </recommendedName>
</protein>
<feature type="domain" description="DUF1214" evidence="1">
    <location>
        <begin position="71"/>
        <end position="170"/>
    </location>
</feature>
<dbReference type="PATRIC" id="fig|401562.3.peg.4554"/>
<keyword evidence="5" id="KW-1185">Reference proteome</keyword>
<dbReference type="InterPro" id="IPR010621">
    <property type="entry name" value="DUF1214"/>
</dbReference>
<dbReference type="Gene3D" id="2.60.120.600">
    <property type="entry name" value="Domain of unknown function DUF1214, C-terminal domain"/>
    <property type="match status" value="1"/>
</dbReference>
<sequence length="195" mass="21180">MRFLFLILIALAIALGLGSYSAAWMIDHFEGTEIVVVGPWHADRTAGSPNADPYAKARQARSGNLTLGLGEGVAFRARVDSQNRELRRECTYQLEGAYPPARIATLAAYDFEGRLIEAGNNRPNHLVSLHWMRNDRNEAIISVGPVARPGNWLATVGDGGYILALTFYDTPVSTDSGAAPIAMPHIVRTDCQTNG</sequence>
<name>A0A175R2S3_9HYPH</name>
<evidence type="ECO:0000313" key="2">
    <source>
        <dbReference type="EMBL" id="KTQ85221.1"/>
    </source>
</evidence>
<dbReference type="EMBL" id="LDPZ01000065">
    <property type="protein sequence ID" value="KTQ85221.1"/>
    <property type="molecule type" value="Genomic_DNA"/>
</dbReference>
<proteinExistence type="predicted"/>
<dbReference type="Proteomes" id="UP000078529">
    <property type="component" value="Unassembled WGS sequence"/>
</dbReference>
<dbReference type="Proteomes" id="UP000078272">
    <property type="component" value="Unassembled WGS sequence"/>
</dbReference>
<evidence type="ECO:0000313" key="5">
    <source>
        <dbReference type="Proteomes" id="UP000078529"/>
    </source>
</evidence>
<accession>A0A175R2S3</accession>
<evidence type="ECO:0000313" key="3">
    <source>
        <dbReference type="EMBL" id="KTR04967.1"/>
    </source>
</evidence>
<dbReference type="STRING" id="401562.NS365_13095"/>
<comment type="caution">
    <text evidence="2">The sequence shown here is derived from an EMBL/GenBank/DDBJ whole genome shotgun (WGS) entry which is preliminary data.</text>
</comment>
<reference evidence="4 5" key="1">
    <citation type="journal article" date="2016" name="Front. Microbiol.">
        <title>Genomic Resource of Rice Seed Associated Bacteria.</title>
        <authorList>
            <person name="Midha S."/>
            <person name="Bansal K."/>
            <person name="Sharma S."/>
            <person name="Kumar N."/>
            <person name="Patil P.P."/>
            <person name="Chaudhry V."/>
            <person name="Patil P.B."/>
        </authorList>
    </citation>
    <scope>NUCLEOTIDE SEQUENCE [LARGE SCALE GENOMIC DNA]</scope>
    <source>
        <strain evidence="2 4">NS226</strain>
        <strain evidence="3 5">NS365</strain>
    </source>
</reference>
<dbReference type="AlphaFoldDB" id="A0A175R2S3"/>
<dbReference type="Pfam" id="PF06742">
    <property type="entry name" value="DUF1214"/>
    <property type="match status" value="1"/>
</dbReference>
<dbReference type="InterPro" id="IPR037049">
    <property type="entry name" value="DUF1214_C_sf"/>
</dbReference>
<organism evidence="2 4">
    <name type="scientific">Aureimonas ureilytica</name>
    <dbReference type="NCBI Taxonomy" id="401562"/>
    <lineage>
        <taxon>Bacteria</taxon>
        <taxon>Pseudomonadati</taxon>
        <taxon>Pseudomonadota</taxon>
        <taxon>Alphaproteobacteria</taxon>
        <taxon>Hyphomicrobiales</taxon>
        <taxon>Aurantimonadaceae</taxon>
        <taxon>Aureimonas</taxon>
    </lineage>
</organism>
<dbReference type="PIRSF" id="PIRSF009471">
    <property type="entry name" value="UCP009471"/>
    <property type="match status" value="1"/>
</dbReference>
<evidence type="ECO:0000313" key="4">
    <source>
        <dbReference type="Proteomes" id="UP000078272"/>
    </source>
</evidence>
<dbReference type="SUPFAM" id="SSF160935">
    <property type="entry name" value="VPA0735-like"/>
    <property type="match status" value="1"/>
</dbReference>
<dbReference type="RefSeq" id="WP_058600726.1">
    <property type="nucleotide sequence ID" value="NZ_LDPZ01000065.1"/>
</dbReference>
<dbReference type="InterPro" id="IPR012038">
    <property type="entry name" value="UCP009471"/>
</dbReference>